<evidence type="ECO:0000256" key="2">
    <source>
        <dbReference type="SAM" id="MobiDB-lite"/>
    </source>
</evidence>
<dbReference type="GO" id="GO:0003723">
    <property type="term" value="F:RNA binding"/>
    <property type="evidence" value="ECO:0007669"/>
    <property type="project" value="UniProtKB-UniRule"/>
</dbReference>
<feature type="region of interest" description="Disordered" evidence="2">
    <location>
        <begin position="304"/>
        <end position="343"/>
    </location>
</feature>
<feature type="region of interest" description="Disordered" evidence="2">
    <location>
        <begin position="959"/>
        <end position="1010"/>
    </location>
</feature>
<dbReference type="SUPFAM" id="SSF54928">
    <property type="entry name" value="RNA-binding domain, RBD"/>
    <property type="match status" value="2"/>
</dbReference>
<dbReference type="PANTHER" id="PTHR15241:SF304">
    <property type="entry name" value="RRM DOMAIN-CONTAINING PROTEIN"/>
    <property type="match status" value="1"/>
</dbReference>
<dbReference type="AlphaFoldDB" id="A0A9W9ANV4"/>
<keyword evidence="5" id="KW-1185">Reference proteome</keyword>
<protein>
    <recommendedName>
        <fullName evidence="3">RRM domain-containing protein</fullName>
    </recommendedName>
</protein>
<accession>A0A9W9ANV4</accession>
<dbReference type="PANTHER" id="PTHR15241">
    <property type="entry name" value="TRANSFORMER-2-RELATED"/>
    <property type="match status" value="1"/>
</dbReference>
<evidence type="ECO:0000256" key="1">
    <source>
        <dbReference type="PROSITE-ProRule" id="PRU00176"/>
    </source>
</evidence>
<name>A0A9W9ANV4_9AGAR</name>
<evidence type="ECO:0000313" key="5">
    <source>
        <dbReference type="Proteomes" id="UP001150266"/>
    </source>
</evidence>
<dbReference type="SMART" id="SM00360">
    <property type="entry name" value="RRM"/>
    <property type="match status" value="2"/>
</dbReference>
<keyword evidence="1" id="KW-0694">RNA-binding</keyword>
<dbReference type="InterPro" id="IPR000504">
    <property type="entry name" value="RRM_dom"/>
</dbReference>
<feature type="compositionally biased region" description="Basic and acidic residues" evidence="2">
    <location>
        <begin position="611"/>
        <end position="621"/>
    </location>
</feature>
<feature type="compositionally biased region" description="Basic residues" evidence="2">
    <location>
        <begin position="965"/>
        <end position="981"/>
    </location>
</feature>
<evidence type="ECO:0000313" key="4">
    <source>
        <dbReference type="EMBL" id="KAJ4485892.1"/>
    </source>
</evidence>
<dbReference type="InterPro" id="IPR035979">
    <property type="entry name" value="RBD_domain_sf"/>
</dbReference>
<reference evidence="4" key="1">
    <citation type="submission" date="2022-08" db="EMBL/GenBank/DDBJ databases">
        <title>A Global Phylogenomic Analysis of the Shiitake Genus Lentinula.</title>
        <authorList>
            <consortium name="DOE Joint Genome Institute"/>
            <person name="Sierra-Patev S."/>
            <person name="Min B."/>
            <person name="Naranjo-Ortiz M."/>
            <person name="Looney B."/>
            <person name="Konkel Z."/>
            <person name="Slot J.C."/>
            <person name="Sakamoto Y."/>
            <person name="Steenwyk J.L."/>
            <person name="Rokas A."/>
            <person name="Carro J."/>
            <person name="Camarero S."/>
            <person name="Ferreira P."/>
            <person name="Molpeceres G."/>
            <person name="Ruiz-Duenas F.J."/>
            <person name="Serrano A."/>
            <person name="Henrissat B."/>
            <person name="Drula E."/>
            <person name="Hughes K.W."/>
            <person name="Mata J.L."/>
            <person name="Ishikawa N.K."/>
            <person name="Vargas-Isla R."/>
            <person name="Ushijima S."/>
            <person name="Smith C.A."/>
            <person name="Ahrendt S."/>
            <person name="Andreopoulos W."/>
            <person name="He G."/>
            <person name="Labutti K."/>
            <person name="Lipzen A."/>
            <person name="Ng V."/>
            <person name="Riley R."/>
            <person name="Sandor L."/>
            <person name="Barry K."/>
            <person name="Martinez A.T."/>
            <person name="Xiao Y."/>
            <person name="Gibbons J.G."/>
            <person name="Terashima K."/>
            <person name="Grigoriev I.V."/>
            <person name="Hibbett D.S."/>
        </authorList>
    </citation>
    <scope>NUCLEOTIDE SEQUENCE</scope>
    <source>
        <strain evidence="4">JLM2183</strain>
    </source>
</reference>
<feature type="region of interest" description="Disordered" evidence="2">
    <location>
        <begin position="453"/>
        <end position="477"/>
    </location>
</feature>
<feature type="compositionally biased region" description="Low complexity" evidence="2">
    <location>
        <begin position="318"/>
        <end position="329"/>
    </location>
</feature>
<comment type="caution">
    <text evidence="4">The sequence shown here is derived from an EMBL/GenBank/DDBJ whole genome shotgun (WGS) entry which is preliminary data.</text>
</comment>
<dbReference type="EMBL" id="JAOTPV010000003">
    <property type="protein sequence ID" value="KAJ4485892.1"/>
    <property type="molecule type" value="Genomic_DNA"/>
</dbReference>
<feature type="region of interest" description="Disordered" evidence="2">
    <location>
        <begin position="651"/>
        <end position="674"/>
    </location>
</feature>
<feature type="compositionally biased region" description="Polar residues" evidence="2">
    <location>
        <begin position="998"/>
        <end position="1010"/>
    </location>
</feature>
<dbReference type="PROSITE" id="PS50102">
    <property type="entry name" value="RRM"/>
    <property type="match status" value="2"/>
</dbReference>
<dbReference type="OrthoDB" id="410044at2759"/>
<dbReference type="CDD" id="cd00590">
    <property type="entry name" value="RRM_SF"/>
    <property type="match status" value="2"/>
</dbReference>
<feature type="domain" description="RRM" evidence="3">
    <location>
        <begin position="506"/>
        <end position="586"/>
    </location>
</feature>
<sequence length="1010" mass="110350">MPSKPSARTWGTRFDSLPPPASPESCAATMESSDHLQDSAPSEPFVKTAERNPHDASIFVGSLPVHVDREELRASLSQHLAEFAQVKSVKVIHDSKGGVCAFVQCKDAESATRLIQTLHSSAPKPFLGRILRFEVARAYRSLLISYRTPTQIISTNGGSSTEKIVELDLPSAMRISKYRNSKFAAIFYNDEAIHKEQHAEISIHETSFFRTPVLCDAATLEAICGFFGPLELFQLSKIPGRYGEDSLPAPHDAPRKANMDQGCFEVKWTHRDDCTSALMALRRVPHLTATWAHITSEREVSHLNGANQPYPTIPRMRSVSSSGHSSTKSLVPRPIADDSNGWREVSRPPYIQHDTERAVCLETDFPPLIDRKADFESEFWFEKESSHEIKKETTGGFVDGSSFDITPTPVDFMELLGNVHPLRPDSGYRSMSISTSIADASQELDLQSTPALARSPVTPKTPGSLFPPTPTSFHGERPTLFSKEVDDKLSYGTEGKSGSERILDPSTLFVGGLEIRGSGAWDESKVNRLFEKYGPIEDVKVICPNSGKAAFAFVRFKNTEGPARAIAELHNQLIEGRPIRVQLRDCNPSRSPFRNRGRYPFNYGQQFRQDSPSESKRDKSVDASLTEPALNIEPASEALAIDLVSDSPKAAALNTGVQPPKSETERYSPQMQGPGPYREWYDVENPLYVPVPAPPVSGSFTPEGGAAIPYPVPAFYASGHWMHPPHMQYPMAFYPSMYTVPPNLQPPRYSGSSGSDATGPVSCPPSMSAVPWSASVNYGVMSYLPILDFVTSHPSIFQYIPYHGFPPQLGDQPSPQGQDQAPVVPTGFFRDEAGTLIPVYPRAVIDQYMTSNPSQSSSPVGVPVSIPATVPSPTPISPSGPTQAVVPQPFGLGPNQFPHRMAPLSNHMQGQPNSTWITPAQSMTPQGQLVQGGPPSFGMPMIGVPPFRGHGFRDGLNGGIGPGNGHKRQGRRDHFHGKRNGGPRGRGSGLVSHVEGQMNGNKQTVADWTH</sequence>
<gene>
    <name evidence="4" type="ORF">J3R30DRAFT_3697315</name>
</gene>
<organism evidence="4 5">
    <name type="scientific">Lentinula aciculospora</name>
    <dbReference type="NCBI Taxonomy" id="153920"/>
    <lineage>
        <taxon>Eukaryota</taxon>
        <taxon>Fungi</taxon>
        <taxon>Dikarya</taxon>
        <taxon>Basidiomycota</taxon>
        <taxon>Agaricomycotina</taxon>
        <taxon>Agaricomycetes</taxon>
        <taxon>Agaricomycetidae</taxon>
        <taxon>Agaricales</taxon>
        <taxon>Marasmiineae</taxon>
        <taxon>Omphalotaceae</taxon>
        <taxon>Lentinula</taxon>
    </lineage>
</organism>
<dbReference type="Pfam" id="PF00076">
    <property type="entry name" value="RRM_1"/>
    <property type="match status" value="2"/>
</dbReference>
<dbReference type="InterPro" id="IPR012677">
    <property type="entry name" value="Nucleotide-bd_a/b_plait_sf"/>
</dbReference>
<feature type="region of interest" description="Disordered" evidence="2">
    <location>
        <begin position="585"/>
        <end position="623"/>
    </location>
</feature>
<dbReference type="Gene3D" id="3.30.70.330">
    <property type="match status" value="2"/>
</dbReference>
<feature type="domain" description="RRM" evidence="3">
    <location>
        <begin position="56"/>
        <end position="138"/>
    </location>
</feature>
<proteinExistence type="predicted"/>
<dbReference type="Proteomes" id="UP001150266">
    <property type="component" value="Unassembled WGS sequence"/>
</dbReference>
<evidence type="ECO:0000259" key="3">
    <source>
        <dbReference type="PROSITE" id="PS50102"/>
    </source>
</evidence>
<feature type="region of interest" description="Disordered" evidence="2">
    <location>
        <begin position="1"/>
        <end position="46"/>
    </location>
</feature>